<keyword evidence="2" id="KW-1185">Reference proteome</keyword>
<sequence length="56" mass="6100">MRSCAPHLRLRDDVRAYARLRLRQRGCVPVVPARGVGERMGGCIVLAWPVAGQGAT</sequence>
<dbReference type="EMBL" id="KU197013">
    <property type="protein sequence ID" value="AMW36114.1"/>
    <property type="molecule type" value="Genomic_DNA"/>
</dbReference>
<accession>A0A1I9L2C7</accession>
<organism evidence="1 2">
    <name type="scientific">Xanthomonas phage XAJ24</name>
    <dbReference type="NCBI Taxonomy" id="1775250"/>
    <lineage>
        <taxon>Viruses</taxon>
        <taxon>Duplodnaviria</taxon>
        <taxon>Heunggongvirae</taxon>
        <taxon>Uroviricota</taxon>
        <taxon>Caudoviricetes</taxon>
        <taxon>Autographivirales</taxon>
        <taxon>Autonotataviridae</taxon>
        <taxon>Gujervirinae</taxon>
        <taxon>Pradovirus</taxon>
        <taxon>Pradovirus XAJ24</taxon>
    </lineage>
</organism>
<dbReference type="RefSeq" id="YP_009785907.1">
    <property type="nucleotide sequence ID" value="NC_047762.1"/>
</dbReference>
<dbReference type="GeneID" id="54976027"/>
<protein>
    <submittedName>
        <fullName evidence="1">Uncharacterized protein</fullName>
    </submittedName>
</protein>
<dbReference type="Proteomes" id="UP000223622">
    <property type="component" value="Segment"/>
</dbReference>
<proteinExistence type="predicted"/>
<dbReference type="KEGG" id="vg:54976027"/>
<evidence type="ECO:0000313" key="1">
    <source>
        <dbReference type="EMBL" id="AMW36114.1"/>
    </source>
</evidence>
<evidence type="ECO:0000313" key="2">
    <source>
        <dbReference type="Proteomes" id="UP000223622"/>
    </source>
</evidence>
<reference evidence="1 2" key="1">
    <citation type="submission" date="2015-11" db="EMBL/GenBank/DDBJ databases">
        <title>Bacteriophages of Xanthomonas arboricola pv. juglandis: Characterization of two phages.</title>
        <authorList>
            <person name="Domotor D."/>
            <person name="Frank T."/>
            <person name="Rakhely G."/>
            <person name="Doffkay Z."/>
            <person name="Schneider G."/>
            <person name="Kovacs T."/>
        </authorList>
    </citation>
    <scope>NUCLEOTIDE SEQUENCE [LARGE SCALE GENOMIC DNA]</scope>
</reference>
<name>A0A1I9L2C7_9CAUD</name>